<dbReference type="GO" id="GO:0016783">
    <property type="term" value="F:sulfurtransferase activity"/>
    <property type="evidence" value="ECO:0007669"/>
    <property type="project" value="InterPro"/>
</dbReference>
<comment type="similarity">
    <text evidence="3">Belongs to the FdhD family.</text>
</comment>
<keyword evidence="1 3" id="KW-0963">Cytoplasm</keyword>
<comment type="caution">
    <text evidence="3">Lacks conserved residue(s) required for the propagation of feature annotation.</text>
</comment>
<evidence type="ECO:0000256" key="1">
    <source>
        <dbReference type="ARBA" id="ARBA00022490"/>
    </source>
</evidence>
<evidence type="ECO:0000256" key="2">
    <source>
        <dbReference type="ARBA" id="ARBA00023150"/>
    </source>
</evidence>
<dbReference type="AlphaFoldDB" id="A0A6N9H5R9"/>
<keyword evidence="4" id="KW-0808">Transferase</keyword>
<dbReference type="PANTHER" id="PTHR30592:SF1">
    <property type="entry name" value="SULFUR CARRIER PROTEIN FDHD"/>
    <property type="match status" value="1"/>
</dbReference>
<feature type="active site" description="Cysteine persulfide intermediate" evidence="3">
    <location>
        <position position="117"/>
    </location>
</feature>
<dbReference type="PANTHER" id="PTHR30592">
    <property type="entry name" value="FORMATE DEHYDROGENASE"/>
    <property type="match status" value="1"/>
</dbReference>
<reference evidence="4 5" key="1">
    <citation type="submission" date="2020-01" db="EMBL/GenBank/DDBJ databases">
        <authorList>
            <person name="Deng T."/>
        </authorList>
    </citation>
    <scope>NUCLEOTIDE SEQUENCE [LARGE SCALE GENOMIC DNA]</scope>
    <source>
        <strain evidence="4 5">5221</strain>
    </source>
</reference>
<gene>
    <name evidence="3 4" type="primary">fdhD</name>
    <name evidence="4" type="ORF">GSY69_04655</name>
</gene>
<dbReference type="RefSeq" id="WP_160952711.1">
    <property type="nucleotide sequence ID" value="NZ_WWEQ01000013.1"/>
</dbReference>
<dbReference type="Gene3D" id="3.40.140.10">
    <property type="entry name" value="Cytidine Deaminase, domain 2"/>
    <property type="match status" value="1"/>
</dbReference>
<evidence type="ECO:0000313" key="5">
    <source>
        <dbReference type="Proteomes" id="UP000469215"/>
    </source>
</evidence>
<organism evidence="4 5">
    <name type="scientific">Brevibacterium rongguiense</name>
    <dbReference type="NCBI Taxonomy" id="2695267"/>
    <lineage>
        <taxon>Bacteria</taxon>
        <taxon>Bacillati</taxon>
        <taxon>Actinomycetota</taxon>
        <taxon>Actinomycetes</taxon>
        <taxon>Micrococcales</taxon>
        <taxon>Brevibacteriaceae</taxon>
        <taxon>Brevibacterium</taxon>
    </lineage>
</organism>
<sequence length="284" mass="29425">MVRATVRTRVHSFAAAGEVRARADVLAGEEPLEIRLDGEEFAVAMRTPGADVDLVFGLLLAEGVIVAAADIREIDFSTGLAPDGSRDLNVARVRLAPEAGLRAAARTGRNVYTSSACGICGTNAIEGVAKASAHPVPAARPLLAPARILELPELLRAQQPAFERTGGIHGAGLFRCPDPTGAPELLAAAEDVGRHNTVDKALGRALREGLLPLGDCVLQVSSRASYELVQKASMAGVPVLSAVSAPSSAAVELGRQLGLTVIGFNRGRTFNAYTGLERIAAGPA</sequence>
<dbReference type="HAMAP" id="MF_00187">
    <property type="entry name" value="FdhD"/>
    <property type="match status" value="1"/>
</dbReference>
<protein>
    <recommendedName>
        <fullName evidence="3">Sulfur carrier protein FdhD</fullName>
    </recommendedName>
</protein>
<name>A0A6N9H5R9_9MICO</name>
<evidence type="ECO:0000313" key="4">
    <source>
        <dbReference type="EMBL" id="MYM19279.1"/>
    </source>
</evidence>
<dbReference type="NCBIfam" id="NF001943">
    <property type="entry name" value="PRK00724.1-2"/>
    <property type="match status" value="1"/>
</dbReference>
<dbReference type="EMBL" id="WWEQ01000013">
    <property type="protein sequence ID" value="MYM19279.1"/>
    <property type="molecule type" value="Genomic_DNA"/>
</dbReference>
<proteinExistence type="inferred from homology"/>
<comment type="subcellular location">
    <subcellularLocation>
        <location evidence="3">Cytoplasm</location>
    </subcellularLocation>
</comment>
<dbReference type="InterPro" id="IPR016193">
    <property type="entry name" value="Cytidine_deaminase-like"/>
</dbReference>
<dbReference type="InterPro" id="IPR003786">
    <property type="entry name" value="FdhD"/>
</dbReference>
<comment type="caution">
    <text evidence="4">The sequence shown here is derived from an EMBL/GenBank/DDBJ whole genome shotgun (WGS) entry which is preliminary data.</text>
</comment>
<dbReference type="SUPFAM" id="SSF53927">
    <property type="entry name" value="Cytidine deaminase-like"/>
    <property type="match status" value="1"/>
</dbReference>
<keyword evidence="2 3" id="KW-0501">Molybdenum cofactor biosynthesis</keyword>
<dbReference type="GO" id="GO:0005737">
    <property type="term" value="C:cytoplasm"/>
    <property type="evidence" value="ECO:0007669"/>
    <property type="project" value="UniProtKB-SubCell"/>
</dbReference>
<accession>A0A6N9H5R9</accession>
<dbReference type="PIRSF" id="PIRSF015626">
    <property type="entry name" value="FdhD"/>
    <property type="match status" value="1"/>
</dbReference>
<dbReference type="Proteomes" id="UP000469215">
    <property type="component" value="Unassembled WGS sequence"/>
</dbReference>
<keyword evidence="5" id="KW-1185">Reference proteome</keyword>
<dbReference type="GO" id="GO:0097163">
    <property type="term" value="F:sulfur carrier activity"/>
    <property type="evidence" value="ECO:0007669"/>
    <property type="project" value="UniProtKB-UniRule"/>
</dbReference>
<dbReference type="Pfam" id="PF02634">
    <property type="entry name" value="FdhD-NarQ"/>
    <property type="match status" value="1"/>
</dbReference>
<dbReference type="GO" id="GO:0006777">
    <property type="term" value="P:Mo-molybdopterin cofactor biosynthetic process"/>
    <property type="evidence" value="ECO:0007669"/>
    <property type="project" value="UniProtKB-UniRule"/>
</dbReference>
<evidence type="ECO:0000256" key="3">
    <source>
        <dbReference type="HAMAP-Rule" id="MF_00187"/>
    </source>
</evidence>
<dbReference type="Gene3D" id="3.10.20.10">
    <property type="match status" value="1"/>
</dbReference>
<comment type="function">
    <text evidence="3">Required for formate dehydrogenase (FDH) activity. Acts as a sulfur carrier protein that transfers sulfur from IscS to the molybdenum cofactor prior to its insertion into FDH.</text>
</comment>